<gene>
    <name evidence="1" type="ORF">D4Q52_20775</name>
</gene>
<dbReference type="OrthoDB" id="8143125at2"/>
<dbReference type="AlphaFoldDB" id="A0A418V0V5"/>
<evidence type="ECO:0000313" key="1">
    <source>
        <dbReference type="EMBL" id="RJF69416.1"/>
    </source>
</evidence>
<name>A0A418V0V5_RHOPL</name>
<proteinExistence type="predicted"/>
<evidence type="ECO:0000313" key="2">
    <source>
        <dbReference type="Proteomes" id="UP000285523"/>
    </source>
</evidence>
<protein>
    <submittedName>
        <fullName evidence="1">Uncharacterized protein</fullName>
    </submittedName>
</protein>
<dbReference type="EMBL" id="QYYD01000024">
    <property type="protein sequence ID" value="RJF69416.1"/>
    <property type="molecule type" value="Genomic_DNA"/>
</dbReference>
<accession>A0A418V0V5</accession>
<organism evidence="1 2">
    <name type="scientific">Rhodopseudomonas palustris</name>
    <dbReference type="NCBI Taxonomy" id="1076"/>
    <lineage>
        <taxon>Bacteria</taxon>
        <taxon>Pseudomonadati</taxon>
        <taxon>Pseudomonadota</taxon>
        <taxon>Alphaproteobacteria</taxon>
        <taxon>Hyphomicrobiales</taxon>
        <taxon>Nitrobacteraceae</taxon>
        <taxon>Rhodopseudomonas</taxon>
    </lineage>
</organism>
<sequence>MRLAEFEPLLRCLVCFGYRHGRACPGHPRLCCISFTKAWMPGTRPGMTCRKEGAKVKVVHSGEALR</sequence>
<reference evidence="1 2" key="1">
    <citation type="submission" date="2018-09" db="EMBL/GenBank/DDBJ databases">
        <title>Draft genome sequence of Rhodopseudomonas palustris 2.1.18.</title>
        <authorList>
            <person name="Robertson S.L."/>
            <person name="Meyer T.E."/>
            <person name="Kyndt J.A."/>
        </authorList>
    </citation>
    <scope>NUCLEOTIDE SEQUENCE [LARGE SCALE GENOMIC DNA]</scope>
    <source>
        <strain evidence="1 2">2.1.18</strain>
    </source>
</reference>
<dbReference type="Proteomes" id="UP000285523">
    <property type="component" value="Unassembled WGS sequence"/>
</dbReference>
<comment type="caution">
    <text evidence="1">The sequence shown here is derived from an EMBL/GenBank/DDBJ whole genome shotgun (WGS) entry which is preliminary data.</text>
</comment>